<comment type="caution">
    <text evidence="2">The sequence shown here is derived from an EMBL/GenBank/DDBJ whole genome shotgun (WGS) entry which is preliminary data.</text>
</comment>
<keyword evidence="3" id="KW-1185">Reference proteome</keyword>
<dbReference type="EMBL" id="MU827779">
    <property type="protein sequence ID" value="KAJ7339659.1"/>
    <property type="molecule type" value="Genomic_DNA"/>
</dbReference>
<dbReference type="GO" id="GO:0007059">
    <property type="term" value="P:chromosome segregation"/>
    <property type="evidence" value="ECO:0007669"/>
    <property type="project" value="TreeGrafter"/>
</dbReference>
<dbReference type="GO" id="GO:0031511">
    <property type="term" value="C:Mis6-Sim4 complex"/>
    <property type="evidence" value="ECO:0007669"/>
    <property type="project" value="TreeGrafter"/>
</dbReference>
<keyword evidence="1" id="KW-0175">Coiled coil</keyword>
<gene>
    <name evidence="2" type="ORF">OS493_006066</name>
</gene>
<accession>A0A9W9YHE7</accession>
<reference evidence="2" key="1">
    <citation type="submission" date="2023-01" db="EMBL/GenBank/DDBJ databases">
        <title>Genome assembly of the deep-sea coral Lophelia pertusa.</title>
        <authorList>
            <person name="Herrera S."/>
            <person name="Cordes E."/>
        </authorList>
    </citation>
    <scope>NUCLEOTIDE SEQUENCE</scope>
    <source>
        <strain evidence="2">USNM1676648</strain>
        <tissue evidence="2">Polyp</tissue>
    </source>
</reference>
<name>A0A9W9YHE7_9CNID</name>
<dbReference type="PANTHER" id="PTHR28064">
    <property type="entry name" value="INNER KINETOCHORE SUBUNIT NKP2"/>
    <property type="match status" value="1"/>
</dbReference>
<evidence type="ECO:0000313" key="2">
    <source>
        <dbReference type="EMBL" id="KAJ7339659.1"/>
    </source>
</evidence>
<evidence type="ECO:0000256" key="1">
    <source>
        <dbReference type="SAM" id="Coils"/>
    </source>
</evidence>
<dbReference type="AlphaFoldDB" id="A0A9W9YHE7"/>
<dbReference type="PANTHER" id="PTHR28064:SF1">
    <property type="entry name" value="INNER KINETOCHORE SUBUNIT NKP2"/>
    <property type="match status" value="1"/>
</dbReference>
<proteinExistence type="predicted"/>
<organism evidence="2 3">
    <name type="scientific">Desmophyllum pertusum</name>
    <dbReference type="NCBI Taxonomy" id="174260"/>
    <lineage>
        <taxon>Eukaryota</taxon>
        <taxon>Metazoa</taxon>
        <taxon>Cnidaria</taxon>
        <taxon>Anthozoa</taxon>
        <taxon>Hexacorallia</taxon>
        <taxon>Scleractinia</taxon>
        <taxon>Caryophylliina</taxon>
        <taxon>Caryophylliidae</taxon>
        <taxon>Desmophyllum</taxon>
    </lineage>
</organism>
<evidence type="ECO:0000313" key="3">
    <source>
        <dbReference type="Proteomes" id="UP001163046"/>
    </source>
</evidence>
<dbReference type="Pfam" id="PF09447">
    <property type="entry name" value="Cnl2_NKP2"/>
    <property type="match status" value="1"/>
</dbReference>
<dbReference type="Proteomes" id="UP001163046">
    <property type="component" value="Unassembled WGS sequence"/>
</dbReference>
<dbReference type="InterPro" id="IPR018565">
    <property type="entry name" value="Nkp2/Cnl2"/>
</dbReference>
<protein>
    <submittedName>
        <fullName evidence="2">Uncharacterized protein</fullName>
    </submittedName>
</protein>
<feature type="coiled-coil region" evidence="1">
    <location>
        <begin position="83"/>
        <end position="117"/>
    </location>
</feature>
<sequence length="154" mass="18275">MAANSALECRELFTDALITAQAHNSYTMDEFKELFPRKYRDHRDVKLLYEAYQTKRKQTRDRVFTNIRLHCRQREHQDGEVTDSKCEDDITELEEREQILQEEITSMQQDIDKVQEKVGSCADTLEKRKLFSGLHKTDLDISKFKQVNSRNTDR</sequence>
<dbReference type="OrthoDB" id="5981687at2759"/>